<dbReference type="KEGG" id="mmed:Mame_03014"/>
<evidence type="ECO:0000313" key="3">
    <source>
        <dbReference type="Proteomes" id="UP000191135"/>
    </source>
</evidence>
<feature type="region of interest" description="Disordered" evidence="1">
    <location>
        <begin position="23"/>
        <end position="191"/>
    </location>
</feature>
<keyword evidence="3" id="KW-1185">Reference proteome</keyword>
<evidence type="ECO:0000313" key="2">
    <source>
        <dbReference type="EMBL" id="AQZ52335.1"/>
    </source>
</evidence>
<name>A0A1U9Z3Q6_9HYPH</name>
<dbReference type="eggNOG" id="COG3827">
    <property type="taxonomic scope" value="Bacteria"/>
</dbReference>
<feature type="compositionally biased region" description="Basic and acidic residues" evidence="1">
    <location>
        <begin position="23"/>
        <end position="62"/>
    </location>
</feature>
<accession>A0A1U9Z3Q6</accession>
<proteinExistence type="predicted"/>
<dbReference type="AlphaFoldDB" id="A0A1U9Z3Q6"/>
<sequence>MAQPKLQQEPSMEEILASIRRIIDSGDDVGRSPRAARDNAAAPREERYRAPEAYRQRDHDAGDASPVEQDPEPFGDNSFVSRRPAFTFDDDSQPSNETEAAHGAEAEQPFEADQEPVTQQAPEPQQPAAARPHPLERDAVYPGTIGEVARQVREATGGAHEPASAARVDDADRSPRMEEGQDHLLSSGSEQRIGNALHALSDALDREGARKIEEIVISELRPLLRDWIEEHMPSIVEEMVGKEIERMRNAKR</sequence>
<dbReference type="EMBL" id="CP020330">
    <property type="protein sequence ID" value="AQZ52335.1"/>
    <property type="molecule type" value="Genomic_DNA"/>
</dbReference>
<organism evidence="2 3">
    <name type="scientific">Martelella mediterranea DSM 17316</name>
    <dbReference type="NCBI Taxonomy" id="1122214"/>
    <lineage>
        <taxon>Bacteria</taxon>
        <taxon>Pseudomonadati</taxon>
        <taxon>Pseudomonadota</taxon>
        <taxon>Alphaproteobacteria</taxon>
        <taxon>Hyphomicrobiales</taxon>
        <taxon>Aurantimonadaceae</taxon>
        <taxon>Martelella</taxon>
    </lineage>
</organism>
<dbReference type="RefSeq" id="WP_018066036.1">
    <property type="nucleotide sequence ID" value="NZ_AQWH01000018.1"/>
</dbReference>
<dbReference type="Pfam" id="PF10691">
    <property type="entry name" value="DUF2497"/>
    <property type="match status" value="1"/>
</dbReference>
<evidence type="ECO:0008006" key="4">
    <source>
        <dbReference type="Google" id="ProtNLM"/>
    </source>
</evidence>
<dbReference type="STRING" id="1122214.Mame_03014"/>
<reference evidence="2 3" key="1">
    <citation type="submission" date="2017-03" db="EMBL/GenBank/DDBJ databases">
        <title>Foreign affairs: Plasmid Transfer between Roseobacters and Rhizobia.</title>
        <authorList>
            <person name="Bartling P."/>
            <person name="Bunk B."/>
            <person name="Overmann J."/>
            <person name="Brinkmann H."/>
            <person name="Petersen J."/>
        </authorList>
    </citation>
    <scope>NUCLEOTIDE SEQUENCE [LARGE SCALE GENOMIC DNA]</scope>
    <source>
        <strain evidence="2 3">MACL11</strain>
    </source>
</reference>
<protein>
    <recommendedName>
        <fullName evidence="4">DUF2497 domain-containing protein</fullName>
    </recommendedName>
</protein>
<dbReference type="Proteomes" id="UP000191135">
    <property type="component" value="Chromosome"/>
</dbReference>
<feature type="compositionally biased region" description="Basic and acidic residues" evidence="1">
    <location>
        <begin position="167"/>
        <end position="182"/>
    </location>
</feature>
<evidence type="ECO:0000256" key="1">
    <source>
        <dbReference type="SAM" id="MobiDB-lite"/>
    </source>
</evidence>
<feature type="compositionally biased region" description="Low complexity" evidence="1">
    <location>
        <begin position="119"/>
        <end position="132"/>
    </location>
</feature>
<dbReference type="InterPro" id="IPR019632">
    <property type="entry name" value="DUF2497"/>
</dbReference>
<dbReference type="OrthoDB" id="7189469at2"/>
<gene>
    <name evidence="2" type="ORF">Mame_03014</name>
</gene>